<keyword evidence="1" id="KW-0808">Transferase</keyword>
<evidence type="ECO:0000256" key="1">
    <source>
        <dbReference type="ARBA" id="ARBA00022679"/>
    </source>
</evidence>
<dbReference type="Gene3D" id="3.40.630.30">
    <property type="match status" value="1"/>
</dbReference>
<dbReference type="InterPro" id="IPR050769">
    <property type="entry name" value="NAT_camello-type"/>
</dbReference>
<dbReference type="PANTHER" id="PTHR13947">
    <property type="entry name" value="GNAT FAMILY N-ACETYLTRANSFERASE"/>
    <property type="match status" value="1"/>
</dbReference>
<dbReference type="AlphaFoldDB" id="A0AAD7WK29"/>
<dbReference type="PANTHER" id="PTHR13947:SF60">
    <property type="entry name" value="N-ACETYLTRANSFERASE DOMAIN-CONTAINING PROTEIN"/>
    <property type="match status" value="1"/>
</dbReference>
<organism evidence="2 3">
    <name type="scientific">Aldrovandia affinis</name>
    <dbReference type="NCBI Taxonomy" id="143900"/>
    <lineage>
        <taxon>Eukaryota</taxon>
        <taxon>Metazoa</taxon>
        <taxon>Chordata</taxon>
        <taxon>Craniata</taxon>
        <taxon>Vertebrata</taxon>
        <taxon>Euteleostomi</taxon>
        <taxon>Actinopterygii</taxon>
        <taxon>Neopterygii</taxon>
        <taxon>Teleostei</taxon>
        <taxon>Notacanthiformes</taxon>
        <taxon>Halosauridae</taxon>
        <taxon>Aldrovandia</taxon>
    </lineage>
</organism>
<evidence type="ECO:0000313" key="3">
    <source>
        <dbReference type="Proteomes" id="UP001221898"/>
    </source>
</evidence>
<protein>
    <submittedName>
        <fullName evidence="2">Uncharacterized protein</fullName>
    </submittedName>
</protein>
<dbReference type="SUPFAM" id="SSF55729">
    <property type="entry name" value="Acyl-CoA N-acyltransferases (Nat)"/>
    <property type="match status" value="1"/>
</dbReference>
<dbReference type="Proteomes" id="UP001221898">
    <property type="component" value="Unassembled WGS sequence"/>
</dbReference>
<accession>A0AAD7WK29</accession>
<dbReference type="GO" id="GO:0008080">
    <property type="term" value="F:N-acetyltransferase activity"/>
    <property type="evidence" value="ECO:0007669"/>
    <property type="project" value="InterPro"/>
</dbReference>
<dbReference type="InterPro" id="IPR016181">
    <property type="entry name" value="Acyl_CoA_acyltransferase"/>
</dbReference>
<evidence type="ECO:0000313" key="2">
    <source>
        <dbReference type="EMBL" id="KAJ8398909.1"/>
    </source>
</evidence>
<comment type="caution">
    <text evidence="2">The sequence shown here is derived from an EMBL/GenBank/DDBJ whole genome shotgun (WGS) entry which is preliminary data.</text>
</comment>
<dbReference type="EMBL" id="JAINUG010000087">
    <property type="protein sequence ID" value="KAJ8398909.1"/>
    <property type="molecule type" value="Genomic_DNA"/>
</dbReference>
<name>A0AAD7WK29_9TELE</name>
<proteinExistence type="predicted"/>
<keyword evidence="3" id="KW-1185">Reference proteome</keyword>
<gene>
    <name evidence="2" type="ORF">AAFF_G00418170</name>
</gene>
<sequence>MEQTDKVVEFAREKTCCQVVLYTSTVQTDAQKLYEGIGYKRVREFVVPEVLAKLLNFTLIEYRYEVNEGGG</sequence>
<reference evidence="2" key="1">
    <citation type="journal article" date="2023" name="Science">
        <title>Genome structures resolve the early diversification of teleost fishes.</title>
        <authorList>
            <person name="Parey E."/>
            <person name="Louis A."/>
            <person name="Montfort J."/>
            <person name="Bouchez O."/>
            <person name="Roques C."/>
            <person name="Iampietro C."/>
            <person name="Lluch J."/>
            <person name="Castinel A."/>
            <person name="Donnadieu C."/>
            <person name="Desvignes T."/>
            <person name="Floi Bucao C."/>
            <person name="Jouanno E."/>
            <person name="Wen M."/>
            <person name="Mejri S."/>
            <person name="Dirks R."/>
            <person name="Jansen H."/>
            <person name="Henkel C."/>
            <person name="Chen W.J."/>
            <person name="Zahm M."/>
            <person name="Cabau C."/>
            <person name="Klopp C."/>
            <person name="Thompson A.W."/>
            <person name="Robinson-Rechavi M."/>
            <person name="Braasch I."/>
            <person name="Lecointre G."/>
            <person name="Bobe J."/>
            <person name="Postlethwait J.H."/>
            <person name="Berthelot C."/>
            <person name="Roest Crollius H."/>
            <person name="Guiguen Y."/>
        </authorList>
    </citation>
    <scope>NUCLEOTIDE SEQUENCE</scope>
    <source>
        <tissue evidence="2">Blood</tissue>
    </source>
</reference>